<feature type="domain" description="Glycosyl transferase family 1" evidence="2">
    <location>
        <begin position="177"/>
        <end position="330"/>
    </location>
</feature>
<evidence type="ECO:0000259" key="2">
    <source>
        <dbReference type="Pfam" id="PF00534"/>
    </source>
</evidence>
<feature type="domain" description="Glycosyltransferase subfamily 4-like N-terminal" evidence="3">
    <location>
        <begin position="45"/>
        <end position="158"/>
    </location>
</feature>
<dbReference type="SUPFAM" id="SSF53756">
    <property type="entry name" value="UDP-Glycosyltransferase/glycogen phosphorylase"/>
    <property type="match status" value="1"/>
</dbReference>
<dbReference type="Pfam" id="PF13439">
    <property type="entry name" value="Glyco_transf_4"/>
    <property type="match status" value="1"/>
</dbReference>
<dbReference type="PANTHER" id="PTHR46401:SF2">
    <property type="entry name" value="GLYCOSYLTRANSFERASE WBBK-RELATED"/>
    <property type="match status" value="1"/>
</dbReference>
<protein>
    <submittedName>
        <fullName evidence="4">Glycosyl transferase</fullName>
    </submittedName>
</protein>
<dbReference type="EMBL" id="BMPF01000003">
    <property type="protein sequence ID" value="GGL36235.1"/>
    <property type="molecule type" value="Genomic_DNA"/>
</dbReference>
<dbReference type="OrthoDB" id="131038at2157"/>
<evidence type="ECO:0000313" key="4">
    <source>
        <dbReference type="EMBL" id="GGL36235.1"/>
    </source>
</evidence>
<dbReference type="InterPro" id="IPR028098">
    <property type="entry name" value="Glyco_trans_4-like_N"/>
</dbReference>
<name>A0A830EWA3_9EURY</name>
<dbReference type="Proteomes" id="UP000628840">
    <property type="component" value="Unassembled WGS sequence"/>
</dbReference>
<evidence type="ECO:0000256" key="1">
    <source>
        <dbReference type="ARBA" id="ARBA00022679"/>
    </source>
</evidence>
<evidence type="ECO:0000259" key="3">
    <source>
        <dbReference type="Pfam" id="PF13439"/>
    </source>
</evidence>
<dbReference type="GO" id="GO:0016757">
    <property type="term" value="F:glycosyltransferase activity"/>
    <property type="evidence" value="ECO:0007669"/>
    <property type="project" value="InterPro"/>
</dbReference>
<evidence type="ECO:0000313" key="5">
    <source>
        <dbReference type="Proteomes" id="UP000628840"/>
    </source>
</evidence>
<sequence>MRVGICINDSAGSGIGNYTKELVSQLENIDSIEVKKIQIPAYEVPVFGSYISASYGVQQRLKQYENQVDLFHLPSQTQAAGLIRFETSIPVVVTVHDIIPLVSNYDNILLRTFAQVYERGLQNADGYISISEHTHEDLVDRIRITDGNSYVVYPSITVENYQESASESRLAEMGISKPYLLYVGSQTSKKNVSTVIEALKDLPEDITLVVVGSPGLIPGYLTKYSARKHGVRGRVIQTGFVDVNLLSRLYESALAFVFPSNYEGFGRPPLEAMANGTPVIATSATAVPEIVGDAAMLCSPDQPTEWSDAVLTLLEEDNQREMMIKKGYNRLNQFNWEDCAQKTVAIYEDILNNTTS</sequence>
<comment type="caution">
    <text evidence="4">The sequence shown here is derived from an EMBL/GenBank/DDBJ whole genome shotgun (WGS) entry which is preliminary data.</text>
</comment>
<dbReference type="CDD" id="cd03809">
    <property type="entry name" value="GT4_MtfB-like"/>
    <property type="match status" value="1"/>
</dbReference>
<dbReference type="PANTHER" id="PTHR46401">
    <property type="entry name" value="GLYCOSYLTRANSFERASE WBBK-RELATED"/>
    <property type="match status" value="1"/>
</dbReference>
<dbReference type="Pfam" id="PF00534">
    <property type="entry name" value="Glycos_transf_1"/>
    <property type="match status" value="1"/>
</dbReference>
<keyword evidence="1 4" id="KW-0808">Transferase</keyword>
<reference evidence="4 5" key="1">
    <citation type="journal article" date="2019" name="Int. J. Syst. Evol. Microbiol.">
        <title>The Global Catalogue of Microorganisms (GCM) 10K type strain sequencing project: providing services to taxonomists for standard genome sequencing and annotation.</title>
        <authorList>
            <consortium name="The Broad Institute Genomics Platform"/>
            <consortium name="The Broad Institute Genome Sequencing Center for Infectious Disease"/>
            <person name="Wu L."/>
            <person name="Ma J."/>
        </authorList>
    </citation>
    <scope>NUCLEOTIDE SEQUENCE [LARGE SCALE GENOMIC DNA]</scope>
    <source>
        <strain evidence="4 5">JCM 19585</strain>
    </source>
</reference>
<gene>
    <name evidence="4" type="ORF">GCM10009037_19740</name>
</gene>
<dbReference type="InterPro" id="IPR001296">
    <property type="entry name" value="Glyco_trans_1"/>
</dbReference>
<dbReference type="AlphaFoldDB" id="A0A830EWA3"/>
<organism evidence="4 5">
    <name type="scientific">Halarchaeum grantii</name>
    <dbReference type="NCBI Taxonomy" id="1193105"/>
    <lineage>
        <taxon>Archaea</taxon>
        <taxon>Methanobacteriati</taxon>
        <taxon>Methanobacteriota</taxon>
        <taxon>Stenosarchaea group</taxon>
        <taxon>Halobacteria</taxon>
        <taxon>Halobacteriales</taxon>
        <taxon>Halobacteriaceae</taxon>
    </lineage>
</organism>
<accession>A0A830EWA3</accession>
<dbReference type="RefSeq" id="WP_188883576.1">
    <property type="nucleotide sequence ID" value="NZ_BMPF01000003.1"/>
</dbReference>
<keyword evidence="5" id="KW-1185">Reference proteome</keyword>
<dbReference type="Gene3D" id="3.40.50.2000">
    <property type="entry name" value="Glycogen Phosphorylase B"/>
    <property type="match status" value="2"/>
</dbReference>
<proteinExistence type="predicted"/>